<dbReference type="Gene3D" id="3.40.50.2300">
    <property type="match status" value="2"/>
</dbReference>
<proteinExistence type="predicted"/>
<evidence type="ECO:0000256" key="2">
    <source>
        <dbReference type="ARBA" id="ARBA00022692"/>
    </source>
</evidence>
<accession>A0A0K8P991</accession>
<organism evidence="6">
    <name type="scientific">Flexilinea flocculi</name>
    <dbReference type="NCBI Taxonomy" id="1678840"/>
    <lineage>
        <taxon>Bacteria</taxon>
        <taxon>Bacillati</taxon>
        <taxon>Chloroflexota</taxon>
        <taxon>Anaerolineae</taxon>
        <taxon>Anaerolineales</taxon>
        <taxon>Anaerolineaceae</taxon>
        <taxon>Flexilinea</taxon>
    </lineage>
</organism>
<dbReference type="Pfam" id="PF01094">
    <property type="entry name" value="ANF_receptor"/>
    <property type="match status" value="1"/>
</dbReference>
<dbReference type="STRING" id="1678840.ATC1_11138"/>
<keyword evidence="3" id="KW-1133">Transmembrane helix</keyword>
<feature type="domain" description="Receptor ligand binding region" evidence="5">
    <location>
        <begin position="28"/>
        <end position="344"/>
    </location>
</feature>
<comment type="subcellular location">
    <subcellularLocation>
        <location evidence="1">Membrane</location>
    </subcellularLocation>
</comment>
<name>A0A0K8P991_9CHLR</name>
<keyword evidence="7" id="KW-1185">Reference proteome</keyword>
<evidence type="ECO:0000259" key="5">
    <source>
        <dbReference type="Pfam" id="PF01094"/>
    </source>
</evidence>
<dbReference type="PANTHER" id="PTHR47151:SF2">
    <property type="entry name" value="AMINO ACID BINDING PROTEIN"/>
    <property type="match status" value="1"/>
</dbReference>
<reference evidence="6" key="1">
    <citation type="journal article" date="2015" name="Genome Announc.">
        <title>Draft Genome Sequence of Anaerolineae Strain TC1, a Novel Isolate from a Methanogenic Wastewater Treatment System.</title>
        <authorList>
            <person name="Matsuura N."/>
            <person name="Tourlousse D.M."/>
            <person name="Sun L."/>
            <person name="Toyonaga M."/>
            <person name="Kuroda K."/>
            <person name="Ohashi A."/>
            <person name="Cruz R."/>
            <person name="Yamaguchi T."/>
            <person name="Sekiguchi Y."/>
        </authorList>
    </citation>
    <scope>NUCLEOTIDE SEQUENCE [LARGE SCALE GENOMIC DNA]</scope>
    <source>
        <strain evidence="6">TC1</strain>
    </source>
</reference>
<keyword evidence="4" id="KW-0472">Membrane</keyword>
<dbReference type="CDD" id="cd06342">
    <property type="entry name" value="PBP1_ABC_LIVBP-like"/>
    <property type="match status" value="1"/>
</dbReference>
<sequence>MENTKNKPVAKIGFGLPYDTPHDATGYCAAELAILEANERDDLPFFLELKLVNDERNVDRALVVSKEFCEDPAAVGMLGPLNSPMSHASQHVYHQYGMAQISSEPISPGLTEKGYENYFRLLCKGDVYARLQARVAVEYIGAKRIVVINDGDPNRYDPLGIAFFDEAKKLGCEPLLMWKFGDSDRQLNFDPLVETVKSQNPDLVYFAVYWNPSHIIAHQLRYKKCSGVFLGTDALKHIPYLEVYGLDPEPPYHTFNGVDVRLAPSCREFFKKFAVLYPHTLVNLQYAPEGYDMTNMMIEAIRRAGVIDRTAVLHEIQKMGQNGFDGLIGKIRFDENGDLIDPEVGLYRCVESLRHYIGPVKELLK</sequence>
<evidence type="ECO:0000256" key="4">
    <source>
        <dbReference type="ARBA" id="ARBA00023136"/>
    </source>
</evidence>
<dbReference type="PANTHER" id="PTHR47151">
    <property type="entry name" value="LEU/ILE/VAL-BINDING ABC TRANSPORTER SUBUNIT"/>
    <property type="match status" value="1"/>
</dbReference>
<dbReference type="AlphaFoldDB" id="A0A0K8P991"/>
<evidence type="ECO:0000256" key="1">
    <source>
        <dbReference type="ARBA" id="ARBA00004370"/>
    </source>
</evidence>
<dbReference type="Proteomes" id="UP000053370">
    <property type="component" value="Unassembled WGS sequence"/>
</dbReference>
<gene>
    <name evidence="6" type="ORF">ATC1_11138</name>
</gene>
<dbReference type="InterPro" id="IPR001828">
    <property type="entry name" value="ANF_lig-bd_rcpt"/>
</dbReference>
<dbReference type="OrthoDB" id="9783240at2"/>
<protein>
    <submittedName>
        <fullName evidence="6">Amino acid/amide ABC transporter substrate-binding protein, HAAT family</fullName>
    </submittedName>
</protein>
<keyword evidence="2" id="KW-0812">Transmembrane</keyword>
<dbReference type="SUPFAM" id="SSF53822">
    <property type="entry name" value="Periplasmic binding protein-like I"/>
    <property type="match status" value="1"/>
</dbReference>
<dbReference type="GO" id="GO:0016020">
    <property type="term" value="C:membrane"/>
    <property type="evidence" value="ECO:0007669"/>
    <property type="project" value="UniProtKB-SubCell"/>
</dbReference>
<evidence type="ECO:0000256" key="3">
    <source>
        <dbReference type="ARBA" id="ARBA00022989"/>
    </source>
</evidence>
<dbReference type="InterPro" id="IPR028082">
    <property type="entry name" value="Peripla_BP_I"/>
</dbReference>
<evidence type="ECO:0000313" key="7">
    <source>
        <dbReference type="Proteomes" id="UP000053370"/>
    </source>
</evidence>
<dbReference type="EMBL" id="DF968179">
    <property type="protein sequence ID" value="GAP39217.1"/>
    <property type="molecule type" value="Genomic_DNA"/>
</dbReference>
<evidence type="ECO:0000313" key="6">
    <source>
        <dbReference type="EMBL" id="GAP39217.1"/>
    </source>
</evidence>
<dbReference type="RefSeq" id="WP_062277110.1">
    <property type="nucleotide sequence ID" value="NZ_DF968179.1"/>
</dbReference>